<evidence type="ECO:0000313" key="1">
    <source>
        <dbReference type="EMBL" id="KAH8994257.1"/>
    </source>
</evidence>
<proteinExistence type="predicted"/>
<evidence type="ECO:0000313" key="2">
    <source>
        <dbReference type="Proteomes" id="UP001201163"/>
    </source>
</evidence>
<accession>A0AAD4LIT4</accession>
<comment type="caution">
    <text evidence="1">The sequence shown here is derived from an EMBL/GenBank/DDBJ whole genome shotgun (WGS) entry which is preliminary data.</text>
</comment>
<name>A0AAD4LIT4_9AGAM</name>
<organism evidence="1 2">
    <name type="scientific">Lactarius akahatsu</name>
    <dbReference type="NCBI Taxonomy" id="416441"/>
    <lineage>
        <taxon>Eukaryota</taxon>
        <taxon>Fungi</taxon>
        <taxon>Dikarya</taxon>
        <taxon>Basidiomycota</taxon>
        <taxon>Agaricomycotina</taxon>
        <taxon>Agaricomycetes</taxon>
        <taxon>Russulales</taxon>
        <taxon>Russulaceae</taxon>
        <taxon>Lactarius</taxon>
    </lineage>
</organism>
<sequence>MSLRVVPYEHRGVPTNDVRGPRATQVLYLEGLEPKTQLDTTPILFLSLGTTFHFVSYRSWGLPVFASVVARLWIELWGNRRHHPKRCTVWLRATTVKYLAQTPQEVRVFGATDLSDPTCSTGGDNHPDIPCDSFFRRRHVSTADVAGMLACLTRSGDPPIRHPLAIYMRTCQSSCPHLVLSARTYGVSQLSRGWPDQQGDRRSFGRVSSSDSHSWFQLVQRRLVTEPQIPQILHVALDTRAQRFGGKWGAYPSTLLRACPCARYNCNAWNGPQSKRQSYMNSTTVRVLSVLLRFASIPAHGPCGQCDTRTYTTSWNCHALWKHELEDETQGPNCYQRVPVTHNVPNHARHHTSITKTLREKACFGQKSWEDLT</sequence>
<dbReference type="EMBL" id="JAKELL010000015">
    <property type="protein sequence ID" value="KAH8994257.1"/>
    <property type="molecule type" value="Genomic_DNA"/>
</dbReference>
<dbReference type="Proteomes" id="UP001201163">
    <property type="component" value="Unassembled WGS sequence"/>
</dbReference>
<dbReference type="AlphaFoldDB" id="A0AAD4LIT4"/>
<protein>
    <submittedName>
        <fullName evidence="1">Uncharacterized protein</fullName>
    </submittedName>
</protein>
<reference evidence="1" key="1">
    <citation type="submission" date="2022-01" db="EMBL/GenBank/DDBJ databases">
        <title>Comparative genomics reveals a dynamic genome evolution in the ectomycorrhizal milk-cap (Lactarius) mushrooms.</title>
        <authorList>
            <consortium name="DOE Joint Genome Institute"/>
            <person name="Lebreton A."/>
            <person name="Tang N."/>
            <person name="Kuo A."/>
            <person name="LaButti K."/>
            <person name="Drula E."/>
            <person name="Barry K."/>
            <person name="Clum A."/>
            <person name="Lipzen A."/>
            <person name="Mousain D."/>
            <person name="Ng V."/>
            <person name="Wang R."/>
            <person name="Wang X."/>
            <person name="Dai Y."/>
            <person name="Henrissat B."/>
            <person name="Grigoriev I.V."/>
            <person name="Guerin-Laguette A."/>
            <person name="Yu F."/>
            <person name="Martin F.M."/>
        </authorList>
    </citation>
    <scope>NUCLEOTIDE SEQUENCE</scope>
    <source>
        <strain evidence="1">QP</strain>
    </source>
</reference>
<keyword evidence="2" id="KW-1185">Reference proteome</keyword>
<gene>
    <name evidence="1" type="ORF">EDB92DRAFT_1976939</name>
</gene>